<feature type="domain" description="RapZ C-terminal" evidence="7">
    <location>
        <begin position="232"/>
        <end position="351"/>
    </location>
</feature>
<dbReference type="NCBIfam" id="NF003828">
    <property type="entry name" value="PRK05416.1"/>
    <property type="match status" value="1"/>
</dbReference>
<dbReference type="SUPFAM" id="SSF52540">
    <property type="entry name" value="P-loop containing nucleoside triphosphate hydrolases"/>
    <property type="match status" value="1"/>
</dbReference>
<comment type="caution">
    <text evidence="8">The sequence shown here is derived from an EMBL/GenBank/DDBJ whole genome shotgun (WGS) entry which is preliminary data.</text>
</comment>
<reference evidence="8 9" key="1">
    <citation type="submission" date="2018-04" db="EMBL/GenBank/DDBJ databases">
        <authorList>
            <person name="Eckel V.P."/>
            <person name="Vogel R.F."/>
        </authorList>
    </citation>
    <scope>NUCLEOTIDE SEQUENCE [LARGE SCALE GENOMIC DNA]</scope>
    <source>
        <strain evidence="9">TMW 2.1764</strain>
    </source>
</reference>
<feature type="binding site" evidence="4">
    <location>
        <begin position="77"/>
        <end position="84"/>
    </location>
    <ligand>
        <name>ATP</name>
        <dbReference type="ChEBI" id="CHEBI:30616"/>
    </ligand>
</feature>
<dbReference type="EMBL" id="QDAG01000001">
    <property type="protein sequence ID" value="KAE8130055.1"/>
    <property type="molecule type" value="Genomic_DNA"/>
</dbReference>
<evidence type="ECO:0000256" key="3">
    <source>
        <dbReference type="ARBA" id="ARBA00023134"/>
    </source>
</evidence>
<evidence type="ECO:0000313" key="9">
    <source>
        <dbReference type="Proteomes" id="UP000325415"/>
    </source>
</evidence>
<dbReference type="Pfam" id="PF22740">
    <property type="entry name" value="PapZ_C"/>
    <property type="match status" value="1"/>
</dbReference>
<keyword evidence="2 4" id="KW-0067">ATP-binding</keyword>
<evidence type="ECO:0000259" key="6">
    <source>
        <dbReference type="Pfam" id="PF03668"/>
    </source>
</evidence>
<dbReference type="PANTHER" id="PTHR30448">
    <property type="entry name" value="RNASE ADAPTER PROTEIN RAPZ"/>
    <property type="match status" value="1"/>
</dbReference>
<proteinExistence type="inferred from homology"/>
<evidence type="ECO:0000259" key="7">
    <source>
        <dbReference type="Pfam" id="PF22740"/>
    </source>
</evidence>
<keyword evidence="1 4" id="KW-0547">Nucleotide-binding</keyword>
<dbReference type="HAMAP" id="MF_00636">
    <property type="entry name" value="RapZ_like"/>
    <property type="match status" value="1"/>
</dbReference>
<dbReference type="AlphaFoldDB" id="A0A5N6S9C6"/>
<evidence type="ECO:0000256" key="1">
    <source>
        <dbReference type="ARBA" id="ARBA00022741"/>
    </source>
</evidence>
<protein>
    <submittedName>
        <fullName evidence="8">RNase adapter RapZ</fullName>
    </submittedName>
</protein>
<dbReference type="Pfam" id="PF03668">
    <property type="entry name" value="RapZ-like_N"/>
    <property type="match status" value="1"/>
</dbReference>
<keyword evidence="9" id="KW-1185">Reference proteome</keyword>
<dbReference type="Gene3D" id="3.40.50.300">
    <property type="entry name" value="P-loop containing nucleotide triphosphate hydrolases"/>
    <property type="match status" value="1"/>
</dbReference>
<organism evidence="8 9">
    <name type="scientific">Bifidobacterium tibiigranuli</name>
    <dbReference type="NCBI Taxonomy" id="2172043"/>
    <lineage>
        <taxon>Bacteria</taxon>
        <taxon>Bacillati</taxon>
        <taxon>Actinomycetota</taxon>
        <taxon>Actinomycetes</taxon>
        <taxon>Bifidobacteriales</taxon>
        <taxon>Bifidobacteriaceae</taxon>
        <taxon>Bifidobacterium</taxon>
    </lineage>
</organism>
<dbReference type="GO" id="GO:0005524">
    <property type="term" value="F:ATP binding"/>
    <property type="evidence" value="ECO:0007669"/>
    <property type="project" value="UniProtKB-UniRule"/>
</dbReference>
<keyword evidence="3 4" id="KW-0342">GTP-binding</keyword>
<dbReference type="OrthoDB" id="9784461at2"/>
<dbReference type="InterPro" id="IPR053930">
    <property type="entry name" value="RapZ-like_N"/>
</dbReference>
<evidence type="ECO:0000256" key="5">
    <source>
        <dbReference type="SAM" id="MobiDB-lite"/>
    </source>
</evidence>
<dbReference type="PANTHER" id="PTHR30448:SF0">
    <property type="entry name" value="RNASE ADAPTER PROTEIN RAPZ"/>
    <property type="match status" value="1"/>
</dbReference>
<dbReference type="Proteomes" id="UP000325415">
    <property type="component" value="Unassembled WGS sequence"/>
</dbReference>
<feature type="domain" description="RapZ-like N-terminal" evidence="6">
    <location>
        <begin position="71"/>
        <end position="225"/>
    </location>
</feature>
<dbReference type="InterPro" id="IPR005337">
    <property type="entry name" value="RapZ-like"/>
</dbReference>
<evidence type="ECO:0000256" key="4">
    <source>
        <dbReference type="HAMAP-Rule" id="MF_00636"/>
    </source>
</evidence>
<feature type="binding site" evidence="4">
    <location>
        <begin position="128"/>
        <end position="131"/>
    </location>
    <ligand>
        <name>GTP</name>
        <dbReference type="ChEBI" id="CHEBI:37565"/>
    </ligand>
</feature>
<sequence>MVSEANASEENSFEDTAFEDRATGAADAADVVDGAASGDANSSAKSQQEQESADSASAVSAGEPKPANEFEVLLITGMSGAGRSHAADCVEDMGWYVVDNMPPKLLVPLVDMMTASASKVHKLAAVIDVRSRSYFDDLSVVLGHLDDLGVKTRILFLDASDEVLIKRYESVRRPHPLQHGNRLIDGIHEERELLSNLKERADTVIDTSSLSIHQLSTKLYEALLGSGASTVSVHIFSFGFKYGIPLDADFVADVRFLPNPYWVPSLRELTGQDRPVSDYVLSSDGAGEFLDAYEKAVMTAIEGYAKEDKHYVTIAVGCTGGQHRSVAMSAALAQRLRAHGLSVTVSARELHRRQRKLGEA</sequence>
<evidence type="ECO:0000313" key="8">
    <source>
        <dbReference type="EMBL" id="KAE8130055.1"/>
    </source>
</evidence>
<name>A0A5N6S9C6_9BIFI</name>
<dbReference type="InterPro" id="IPR027417">
    <property type="entry name" value="P-loop_NTPase"/>
</dbReference>
<dbReference type="InterPro" id="IPR053931">
    <property type="entry name" value="RapZ_C"/>
</dbReference>
<dbReference type="GO" id="GO:0005525">
    <property type="term" value="F:GTP binding"/>
    <property type="evidence" value="ECO:0007669"/>
    <property type="project" value="UniProtKB-UniRule"/>
</dbReference>
<gene>
    <name evidence="8" type="ORF">DDE84_00200</name>
</gene>
<feature type="compositionally biased region" description="Low complexity" evidence="5">
    <location>
        <begin position="1"/>
        <end position="10"/>
    </location>
</feature>
<accession>A0A5N6S9C6</accession>
<evidence type="ECO:0000256" key="2">
    <source>
        <dbReference type="ARBA" id="ARBA00022840"/>
    </source>
</evidence>
<feature type="compositionally biased region" description="Low complexity" evidence="5">
    <location>
        <begin position="23"/>
        <end position="63"/>
    </location>
</feature>
<feature type="region of interest" description="Disordered" evidence="5">
    <location>
        <begin position="1"/>
        <end position="63"/>
    </location>
</feature>